<evidence type="ECO:0000256" key="2">
    <source>
        <dbReference type="ARBA" id="ARBA00008520"/>
    </source>
</evidence>
<comment type="similarity">
    <text evidence="2">Belongs to the bacterial solute-binding protein 1 family.</text>
</comment>
<keyword evidence="3" id="KW-0813">Transport</keyword>
<name>A0A1I1GQN1_9GAMM</name>
<dbReference type="Pfam" id="PF01547">
    <property type="entry name" value="SBP_bac_1"/>
    <property type="match status" value="1"/>
</dbReference>
<dbReference type="SUPFAM" id="SSF53850">
    <property type="entry name" value="Periplasmic binding protein-like II"/>
    <property type="match status" value="1"/>
</dbReference>
<comment type="subcellular location">
    <subcellularLocation>
        <location evidence="1">Periplasm</location>
    </subcellularLocation>
</comment>
<keyword evidence="4 5" id="KW-0732">Signal</keyword>
<accession>A0A1I1GQN1</accession>
<evidence type="ECO:0000256" key="1">
    <source>
        <dbReference type="ARBA" id="ARBA00004418"/>
    </source>
</evidence>
<sequence>MKQYLLLMVLAFNCLFVNAKDIDFPTIKNKQGITVVVEKGHWTEYVNQYLAPEFTRLTQVPVKIIELELAHMQDVQTQSMVNAKSQYDVVTLEAGWAKEWASKGYTIPLNSLAKKYDKKKQRWKNFLKYFFPSLIEILSYKGLLYSVPYNTYVMGNHYRYDLFNDVNEQANFQAQYHYKLAPPKTLDQLTDVAKFFTRKKGQLLKGQVLNKNFYGVALMSGNKPHINDEWSAILWAKGGYWFKPNYVNKHLLNFSIPNNDEFLKQTALYYLNLKQYAFPANESFAYIESAEALSNGDVAMWPFAYNNLWVKSSLLKSNDPKQRFAISATPGGKPYHGAYAFSVAYDSKNPEAAFWFLRFMTSKQGQFKYANGGGNPTRKDVSLELTQKIKLFSPQHYALKASFKANMAWSGDIKNHGHYMSTAMGTIYPLLSQYAYLIASKELKYDVGINKLMFEMMKAQNENGEKAMVMH</sequence>
<dbReference type="Proteomes" id="UP000198862">
    <property type="component" value="Unassembled WGS sequence"/>
</dbReference>
<dbReference type="PANTHER" id="PTHR43649">
    <property type="entry name" value="ARABINOSE-BINDING PROTEIN-RELATED"/>
    <property type="match status" value="1"/>
</dbReference>
<keyword evidence="7" id="KW-1185">Reference proteome</keyword>
<evidence type="ECO:0000256" key="4">
    <source>
        <dbReference type="ARBA" id="ARBA00022729"/>
    </source>
</evidence>
<reference evidence="6 7" key="1">
    <citation type="submission" date="2016-10" db="EMBL/GenBank/DDBJ databases">
        <authorList>
            <person name="de Groot N.N."/>
        </authorList>
    </citation>
    <scope>NUCLEOTIDE SEQUENCE [LARGE SCALE GENOMIC DNA]</scope>
    <source>
        <strain evidence="6 7">DSM 6059</strain>
    </source>
</reference>
<proteinExistence type="inferred from homology"/>
<dbReference type="GO" id="GO:0042597">
    <property type="term" value="C:periplasmic space"/>
    <property type="evidence" value="ECO:0007669"/>
    <property type="project" value="UniProtKB-SubCell"/>
</dbReference>
<dbReference type="InterPro" id="IPR006059">
    <property type="entry name" value="SBP"/>
</dbReference>
<evidence type="ECO:0000256" key="5">
    <source>
        <dbReference type="SAM" id="SignalP"/>
    </source>
</evidence>
<dbReference type="PANTHER" id="PTHR43649:SF34">
    <property type="entry name" value="ABC TRANSPORTER PERIPLASMIC-BINDING PROTEIN YCJN-RELATED"/>
    <property type="match status" value="1"/>
</dbReference>
<protein>
    <submittedName>
        <fullName evidence="6">Carbohydrate ABC transporter substrate-binding protein, CUT1 family</fullName>
    </submittedName>
</protein>
<evidence type="ECO:0000313" key="7">
    <source>
        <dbReference type="Proteomes" id="UP000198862"/>
    </source>
</evidence>
<feature type="chain" id="PRO_5011594686" evidence="5">
    <location>
        <begin position="20"/>
        <end position="471"/>
    </location>
</feature>
<dbReference type="Gene3D" id="3.40.190.10">
    <property type="entry name" value="Periplasmic binding protein-like II"/>
    <property type="match status" value="2"/>
</dbReference>
<evidence type="ECO:0000313" key="6">
    <source>
        <dbReference type="EMBL" id="SFC13811.1"/>
    </source>
</evidence>
<feature type="signal peptide" evidence="5">
    <location>
        <begin position="1"/>
        <end position="19"/>
    </location>
</feature>
<dbReference type="EMBL" id="FOLO01000005">
    <property type="protein sequence ID" value="SFC13811.1"/>
    <property type="molecule type" value="Genomic_DNA"/>
</dbReference>
<dbReference type="STRING" id="1123010.SAMN02745724_00993"/>
<dbReference type="RefSeq" id="WP_177207954.1">
    <property type="nucleotide sequence ID" value="NZ_FOLO01000005.1"/>
</dbReference>
<dbReference type="AlphaFoldDB" id="A0A1I1GQN1"/>
<organism evidence="6 7">
    <name type="scientific">Pseudoalteromonas denitrificans DSM 6059</name>
    <dbReference type="NCBI Taxonomy" id="1123010"/>
    <lineage>
        <taxon>Bacteria</taxon>
        <taxon>Pseudomonadati</taxon>
        <taxon>Pseudomonadota</taxon>
        <taxon>Gammaproteobacteria</taxon>
        <taxon>Alteromonadales</taxon>
        <taxon>Pseudoalteromonadaceae</taxon>
        <taxon>Pseudoalteromonas</taxon>
    </lineage>
</organism>
<gene>
    <name evidence="6" type="ORF">SAMN02745724_00993</name>
</gene>
<evidence type="ECO:0000256" key="3">
    <source>
        <dbReference type="ARBA" id="ARBA00022448"/>
    </source>
</evidence>
<dbReference type="InterPro" id="IPR050490">
    <property type="entry name" value="Bact_solute-bd_prot1"/>
</dbReference>